<evidence type="ECO:0000313" key="2">
    <source>
        <dbReference type="Proteomes" id="UP000032049"/>
    </source>
</evidence>
<dbReference type="EMBL" id="JXRA01000093">
    <property type="protein sequence ID" value="KIO75564.1"/>
    <property type="molecule type" value="Genomic_DNA"/>
</dbReference>
<dbReference type="Proteomes" id="UP000032049">
    <property type="component" value="Unassembled WGS sequence"/>
</dbReference>
<comment type="caution">
    <text evidence="1">The sequence shown here is derived from an EMBL/GenBank/DDBJ whole genome shotgun (WGS) entry which is preliminary data.</text>
</comment>
<accession>A0A0D0FSY9</accession>
<protein>
    <submittedName>
        <fullName evidence="1">Uncharacterized protein</fullName>
    </submittedName>
</protein>
<keyword evidence="2" id="KW-1185">Reference proteome</keyword>
<dbReference type="AlphaFoldDB" id="A0A0D0FSY9"/>
<evidence type="ECO:0000313" key="1">
    <source>
        <dbReference type="EMBL" id="KIO75564.1"/>
    </source>
</evidence>
<dbReference type="RefSeq" id="WP_041884604.1">
    <property type="nucleotide sequence ID" value="NZ_JXRA01000093.1"/>
</dbReference>
<gene>
    <name evidence="1" type="ORF">TH53_19690</name>
</gene>
<dbReference type="STRING" id="1503925.TH53_19690"/>
<sequence length="104" mass="11999">MAKEKTFIGKILAAVFSVFKENYKDFLVKLWNKIPTEIKPQLIDIVQIIERIKSYVDSPAVDLITFAIPGDKDDKAVAWLRLKLNDLINELKLHDVKPGEYKKN</sequence>
<name>A0A0D0FSY9_9SPHI</name>
<proteinExistence type="predicted"/>
<reference evidence="1 2" key="1">
    <citation type="submission" date="2015-01" db="EMBL/GenBank/DDBJ databases">
        <title>Draft genome sequence of Pedobacter sp. NL19 isolated from sludge of an effluent treatment pond in an abandoned uranium mine.</title>
        <authorList>
            <person name="Santos T."/>
            <person name="Caetano T."/>
            <person name="Covas C."/>
            <person name="Cruz A."/>
            <person name="Mendo S."/>
        </authorList>
    </citation>
    <scope>NUCLEOTIDE SEQUENCE [LARGE SCALE GENOMIC DNA]</scope>
    <source>
        <strain evidence="1 2">NL19</strain>
    </source>
</reference>
<organism evidence="1 2">
    <name type="scientific">Pedobacter lusitanus</name>
    <dbReference type="NCBI Taxonomy" id="1503925"/>
    <lineage>
        <taxon>Bacteria</taxon>
        <taxon>Pseudomonadati</taxon>
        <taxon>Bacteroidota</taxon>
        <taxon>Sphingobacteriia</taxon>
        <taxon>Sphingobacteriales</taxon>
        <taxon>Sphingobacteriaceae</taxon>
        <taxon>Pedobacter</taxon>
    </lineage>
</organism>